<organism evidence="3 4">
    <name type="scientific">Elysia crispata</name>
    <name type="common">lettuce slug</name>
    <dbReference type="NCBI Taxonomy" id="231223"/>
    <lineage>
        <taxon>Eukaryota</taxon>
        <taxon>Metazoa</taxon>
        <taxon>Spiralia</taxon>
        <taxon>Lophotrochozoa</taxon>
        <taxon>Mollusca</taxon>
        <taxon>Gastropoda</taxon>
        <taxon>Heterobranchia</taxon>
        <taxon>Euthyneura</taxon>
        <taxon>Panpulmonata</taxon>
        <taxon>Sacoglossa</taxon>
        <taxon>Placobranchoidea</taxon>
        <taxon>Plakobranchidae</taxon>
        <taxon>Elysia</taxon>
    </lineage>
</organism>
<feature type="signal peptide" evidence="2">
    <location>
        <begin position="1"/>
        <end position="25"/>
    </location>
</feature>
<feature type="region of interest" description="Disordered" evidence="1">
    <location>
        <begin position="63"/>
        <end position="90"/>
    </location>
</feature>
<evidence type="ECO:0008006" key="5">
    <source>
        <dbReference type="Google" id="ProtNLM"/>
    </source>
</evidence>
<dbReference type="AlphaFoldDB" id="A0AAE1BBG2"/>
<dbReference type="EMBL" id="JAWDGP010000204">
    <property type="protein sequence ID" value="KAK3802954.1"/>
    <property type="molecule type" value="Genomic_DNA"/>
</dbReference>
<reference evidence="3" key="1">
    <citation type="journal article" date="2023" name="G3 (Bethesda)">
        <title>A reference genome for the long-term kleptoplast-retaining sea slug Elysia crispata morphotype clarki.</title>
        <authorList>
            <person name="Eastman K.E."/>
            <person name="Pendleton A.L."/>
            <person name="Shaikh M.A."/>
            <person name="Suttiyut T."/>
            <person name="Ogas R."/>
            <person name="Tomko P."/>
            <person name="Gavelis G."/>
            <person name="Widhalm J.R."/>
            <person name="Wisecaver J.H."/>
        </authorList>
    </citation>
    <scope>NUCLEOTIDE SEQUENCE</scope>
    <source>
        <strain evidence="3">ECLA1</strain>
    </source>
</reference>
<dbReference type="Proteomes" id="UP001283361">
    <property type="component" value="Unassembled WGS sequence"/>
</dbReference>
<evidence type="ECO:0000313" key="4">
    <source>
        <dbReference type="Proteomes" id="UP001283361"/>
    </source>
</evidence>
<evidence type="ECO:0000256" key="2">
    <source>
        <dbReference type="SAM" id="SignalP"/>
    </source>
</evidence>
<feature type="chain" id="PRO_5042043399" description="Secreted protein" evidence="2">
    <location>
        <begin position="26"/>
        <end position="90"/>
    </location>
</feature>
<name>A0AAE1BBG2_9GAST</name>
<evidence type="ECO:0000313" key="3">
    <source>
        <dbReference type="EMBL" id="KAK3802954.1"/>
    </source>
</evidence>
<gene>
    <name evidence="3" type="ORF">RRG08_051709</name>
</gene>
<accession>A0AAE1BBG2</accession>
<evidence type="ECO:0000256" key="1">
    <source>
        <dbReference type="SAM" id="MobiDB-lite"/>
    </source>
</evidence>
<proteinExistence type="predicted"/>
<keyword evidence="2" id="KW-0732">Signal</keyword>
<protein>
    <recommendedName>
        <fullName evidence="5">Secreted protein</fullName>
    </recommendedName>
</protein>
<comment type="caution">
    <text evidence="3">The sequence shown here is derived from an EMBL/GenBank/DDBJ whole genome shotgun (WGS) entry which is preliminary data.</text>
</comment>
<sequence>MLSRNGALCLLLISIILSGLKRVQVFLRTLHYHAFGLEIPAAEKSRYCFSLIGYTEPRPDVESHMAEANISTSSPRDPQMDSWPTAPHKT</sequence>
<keyword evidence="4" id="KW-1185">Reference proteome</keyword>